<evidence type="ECO:0000313" key="2">
    <source>
        <dbReference type="EMBL" id="MPL70119.1"/>
    </source>
</evidence>
<feature type="domain" description="GSCFA" evidence="1">
    <location>
        <begin position="21"/>
        <end position="258"/>
    </location>
</feature>
<dbReference type="InterPro" id="IPR014982">
    <property type="entry name" value="GSCFA"/>
</dbReference>
<dbReference type="Pfam" id="PF08885">
    <property type="entry name" value="GSCFA"/>
    <property type="match status" value="1"/>
</dbReference>
<comment type="caution">
    <text evidence="2">The sequence shown here is derived from an EMBL/GenBank/DDBJ whole genome shotgun (WGS) entry which is preliminary data.</text>
</comment>
<protein>
    <recommendedName>
        <fullName evidence="1">GSCFA domain-containing protein</fullName>
    </recommendedName>
</protein>
<dbReference type="EMBL" id="VSSQ01000051">
    <property type="protein sequence ID" value="MPL70119.1"/>
    <property type="molecule type" value="Genomic_DNA"/>
</dbReference>
<reference evidence="2" key="1">
    <citation type="submission" date="2019-08" db="EMBL/GenBank/DDBJ databases">
        <authorList>
            <person name="Kucharzyk K."/>
            <person name="Murdoch R.W."/>
            <person name="Higgins S."/>
            <person name="Loffler F."/>
        </authorList>
    </citation>
    <scope>NUCLEOTIDE SEQUENCE</scope>
</reference>
<dbReference type="SUPFAM" id="SSF52266">
    <property type="entry name" value="SGNH hydrolase"/>
    <property type="match status" value="1"/>
</dbReference>
<organism evidence="2">
    <name type="scientific">bioreactor metagenome</name>
    <dbReference type="NCBI Taxonomy" id="1076179"/>
    <lineage>
        <taxon>unclassified sequences</taxon>
        <taxon>metagenomes</taxon>
        <taxon>ecological metagenomes</taxon>
    </lineage>
</organism>
<dbReference type="InterPro" id="IPR036514">
    <property type="entry name" value="SGNH_hydro_sf"/>
</dbReference>
<dbReference type="Gene3D" id="3.40.50.1110">
    <property type="entry name" value="SGNH hydrolase"/>
    <property type="match status" value="1"/>
</dbReference>
<dbReference type="AlphaFoldDB" id="A0A644TTZ8"/>
<sequence>MIFRTEITPLKSTQNICHKDKIMLIGSCFTQNIGERLINSGFQTSINPFGIIYNSFTISQCLDYVLENKPFTIDDLIENNGWYSYSHHGSFKGHTPEELLDKINSEIAQSHKFIKETKYLILTLGTSWIYTHNETNKIMGNCHKIPSSQFTKSLLSIEKTIEVLSKSLDKFLKTTNQNNPKIIITVSPIRHIKDGYRENQLSKSMLHVAVEELLKQNSKIDYFPSYELMMDDLRDYRFYESDMLHPTPQAVDYIWQKFTQTYFSHDTISLSKEFEKLYKLKHHRPFDITTKDYQMHLQRIKDLEEELEKKRFI</sequence>
<gene>
    <name evidence="2" type="ORF">SDC9_15870</name>
</gene>
<name>A0A644TTZ8_9ZZZZ</name>
<proteinExistence type="predicted"/>
<accession>A0A644TTZ8</accession>
<evidence type="ECO:0000259" key="1">
    <source>
        <dbReference type="Pfam" id="PF08885"/>
    </source>
</evidence>